<dbReference type="AlphaFoldDB" id="A0A382WAA5"/>
<organism evidence="2">
    <name type="scientific">marine metagenome</name>
    <dbReference type="NCBI Taxonomy" id="408172"/>
    <lineage>
        <taxon>unclassified sequences</taxon>
        <taxon>metagenomes</taxon>
        <taxon>ecological metagenomes</taxon>
    </lineage>
</organism>
<proteinExistence type="predicted"/>
<dbReference type="PANTHER" id="PTHR43312:SF1">
    <property type="entry name" value="NADP-DEPENDENT OXIDOREDUCTASE DOMAIN-CONTAINING PROTEIN"/>
    <property type="match status" value="1"/>
</dbReference>
<dbReference type="InterPro" id="IPR053135">
    <property type="entry name" value="AKR2_Oxidoreductase"/>
</dbReference>
<dbReference type="EMBL" id="UINC01158305">
    <property type="protein sequence ID" value="SVD55777.1"/>
    <property type="molecule type" value="Genomic_DNA"/>
</dbReference>
<dbReference type="SUPFAM" id="SSF51430">
    <property type="entry name" value="NAD(P)-linked oxidoreductase"/>
    <property type="match status" value="1"/>
</dbReference>
<feature type="non-terminal residue" evidence="2">
    <location>
        <position position="1"/>
    </location>
</feature>
<feature type="domain" description="NADP-dependent oxidoreductase" evidence="1">
    <location>
        <begin position="1"/>
        <end position="278"/>
    </location>
</feature>
<dbReference type="InterPro" id="IPR036812">
    <property type="entry name" value="NAD(P)_OxRdtase_dom_sf"/>
</dbReference>
<feature type="non-terminal residue" evidence="2">
    <location>
        <position position="279"/>
    </location>
</feature>
<evidence type="ECO:0000313" key="2">
    <source>
        <dbReference type="EMBL" id="SVD55777.1"/>
    </source>
</evidence>
<reference evidence="2" key="1">
    <citation type="submission" date="2018-05" db="EMBL/GenBank/DDBJ databases">
        <authorList>
            <person name="Lanie J.A."/>
            <person name="Ng W.-L."/>
            <person name="Kazmierczak K.M."/>
            <person name="Andrzejewski T.M."/>
            <person name="Davidsen T.M."/>
            <person name="Wayne K.J."/>
            <person name="Tettelin H."/>
            <person name="Glass J.I."/>
            <person name="Rusch D."/>
            <person name="Podicherti R."/>
            <person name="Tsui H.-C.T."/>
            <person name="Winkler M.E."/>
        </authorList>
    </citation>
    <scope>NUCLEOTIDE SEQUENCE</scope>
</reference>
<evidence type="ECO:0000259" key="1">
    <source>
        <dbReference type="Pfam" id="PF00248"/>
    </source>
</evidence>
<dbReference type="CDD" id="cd19086">
    <property type="entry name" value="AKR_AKR11C1"/>
    <property type="match status" value="1"/>
</dbReference>
<accession>A0A382WAA5</accession>
<dbReference type="Gene3D" id="3.20.20.100">
    <property type="entry name" value="NADP-dependent oxidoreductase domain"/>
    <property type="match status" value="1"/>
</dbReference>
<dbReference type="InterPro" id="IPR023210">
    <property type="entry name" value="NADP_OxRdtase_dom"/>
</dbReference>
<dbReference type="Pfam" id="PF00248">
    <property type="entry name" value="Aldo_ket_red"/>
    <property type="match status" value="1"/>
</dbReference>
<dbReference type="PANTHER" id="PTHR43312">
    <property type="entry name" value="D-THREO-ALDOSE 1-DEHYDROGENASE"/>
    <property type="match status" value="1"/>
</dbReference>
<name>A0A382WAA5_9ZZZZ</name>
<protein>
    <recommendedName>
        <fullName evidence="1">NADP-dependent oxidoreductase domain-containing protein</fullName>
    </recommendedName>
</protein>
<gene>
    <name evidence="2" type="ORF">METZ01_LOCUS408631</name>
</gene>
<sequence length="279" mass="31065">LGCWQLGGDWGDVDDYTAQKVLEAAVQNGINFYDTADVYGKGRSEELLHKYLKPIAPNAFIATKLGRFPDPGNSENYTFENFRRFTENSLKRLNIDVLDLTQLHCIPTELMESGEVFEWLRELQKEGKIKKFGASVESISEAQTCLKQEGLASLQIIFNIFRQKPITELFDDAKTKGVSLIVRLPLASGLLGGKLNPNVSFPENDHRTFNSDGQCFNVGETFAGIPFNIGLDIVEELTKMIPEGMTLAQMSLRWILDFDAVTVVIPGSKSPLQIPDNAS</sequence>